<gene>
    <name evidence="5" type="ORF">NMOB1V02_LOCUS3176</name>
</gene>
<dbReference type="SUPFAM" id="SSF48403">
    <property type="entry name" value="Ankyrin repeat"/>
    <property type="match status" value="1"/>
</dbReference>
<dbReference type="InterPro" id="IPR002110">
    <property type="entry name" value="Ankyrin_rpt"/>
</dbReference>
<keyword evidence="4" id="KW-0175">Coiled coil</keyword>
<keyword evidence="2 3" id="KW-0040">ANK repeat</keyword>
<keyword evidence="6" id="KW-1185">Reference proteome</keyword>
<name>A0A7R9GC15_9CRUS</name>
<evidence type="ECO:0000256" key="3">
    <source>
        <dbReference type="PROSITE-ProRule" id="PRU00023"/>
    </source>
</evidence>
<accession>A0A7R9GC15</accession>
<dbReference type="AlphaFoldDB" id="A0A7R9GC15"/>
<dbReference type="SMART" id="SM00248">
    <property type="entry name" value="ANK"/>
    <property type="match status" value="2"/>
</dbReference>
<dbReference type="PROSITE" id="PS50088">
    <property type="entry name" value="ANK_REPEAT"/>
    <property type="match status" value="2"/>
</dbReference>
<dbReference type="Pfam" id="PF12796">
    <property type="entry name" value="Ank_2"/>
    <property type="match status" value="1"/>
</dbReference>
<feature type="repeat" description="ANK" evidence="3">
    <location>
        <begin position="33"/>
        <end position="65"/>
    </location>
</feature>
<dbReference type="InterPro" id="IPR036770">
    <property type="entry name" value="Ankyrin_rpt-contain_sf"/>
</dbReference>
<dbReference type="PANTHER" id="PTHR24171:SF8">
    <property type="entry name" value="BRCA1-ASSOCIATED RING DOMAIN PROTEIN 1"/>
    <property type="match status" value="1"/>
</dbReference>
<evidence type="ECO:0000256" key="2">
    <source>
        <dbReference type="ARBA" id="ARBA00023043"/>
    </source>
</evidence>
<feature type="repeat" description="ANK" evidence="3">
    <location>
        <begin position="66"/>
        <end position="99"/>
    </location>
</feature>
<proteinExistence type="predicted"/>
<dbReference type="GO" id="GO:0085020">
    <property type="term" value="P:protein K6-linked ubiquitination"/>
    <property type="evidence" value="ECO:0007669"/>
    <property type="project" value="TreeGrafter"/>
</dbReference>
<sequence length="208" mass="23032">MALILAVKTSDPAQFARVFTERPRYPIDDEDVNGETALHWAARFGATNMVSELLKRGADVNKRNDFGMTPLHAAAVGGQVGTLTQLLFAEGCEKGARDFFGQTPLDAARKTRGNLHVCSILATWPLLAEVRELERKCSAGRDTLQKLKAEYNEEKLRNERELEDLVQRSQELDNKKAELTAELKALQAAKKQYTASATKSETASSSKH</sequence>
<reference evidence="5" key="1">
    <citation type="submission" date="2020-11" db="EMBL/GenBank/DDBJ databases">
        <authorList>
            <person name="Tran Van P."/>
        </authorList>
    </citation>
    <scope>NUCLEOTIDE SEQUENCE</scope>
</reference>
<evidence type="ECO:0000256" key="4">
    <source>
        <dbReference type="SAM" id="Coils"/>
    </source>
</evidence>
<dbReference type="PROSITE" id="PS50297">
    <property type="entry name" value="ANK_REP_REGION"/>
    <property type="match status" value="2"/>
</dbReference>
<dbReference type="GO" id="GO:0031436">
    <property type="term" value="C:BRCA1-BARD1 complex"/>
    <property type="evidence" value="ECO:0007669"/>
    <property type="project" value="TreeGrafter"/>
</dbReference>
<dbReference type="GO" id="GO:0004842">
    <property type="term" value="F:ubiquitin-protein transferase activity"/>
    <property type="evidence" value="ECO:0007669"/>
    <property type="project" value="TreeGrafter"/>
</dbReference>
<protein>
    <submittedName>
        <fullName evidence="5">Uncharacterized protein</fullName>
    </submittedName>
</protein>
<feature type="coiled-coil region" evidence="4">
    <location>
        <begin position="130"/>
        <end position="196"/>
    </location>
</feature>
<dbReference type="EMBL" id="OA882443">
    <property type="protein sequence ID" value="CAD7275380.1"/>
    <property type="molecule type" value="Genomic_DNA"/>
</dbReference>
<dbReference type="GO" id="GO:0070531">
    <property type="term" value="C:BRCA1-A complex"/>
    <property type="evidence" value="ECO:0007669"/>
    <property type="project" value="TreeGrafter"/>
</dbReference>
<dbReference type="PANTHER" id="PTHR24171">
    <property type="entry name" value="ANKYRIN REPEAT DOMAIN-CONTAINING PROTEIN 39-RELATED"/>
    <property type="match status" value="1"/>
</dbReference>
<dbReference type="Gene3D" id="1.25.40.20">
    <property type="entry name" value="Ankyrin repeat-containing domain"/>
    <property type="match status" value="1"/>
</dbReference>
<dbReference type="OrthoDB" id="4772757at2759"/>
<evidence type="ECO:0000313" key="6">
    <source>
        <dbReference type="Proteomes" id="UP000678499"/>
    </source>
</evidence>
<organism evidence="5">
    <name type="scientific">Notodromas monacha</name>
    <dbReference type="NCBI Taxonomy" id="399045"/>
    <lineage>
        <taxon>Eukaryota</taxon>
        <taxon>Metazoa</taxon>
        <taxon>Ecdysozoa</taxon>
        <taxon>Arthropoda</taxon>
        <taxon>Crustacea</taxon>
        <taxon>Oligostraca</taxon>
        <taxon>Ostracoda</taxon>
        <taxon>Podocopa</taxon>
        <taxon>Podocopida</taxon>
        <taxon>Cypridocopina</taxon>
        <taxon>Cypridoidea</taxon>
        <taxon>Cyprididae</taxon>
        <taxon>Notodromas</taxon>
    </lineage>
</organism>
<dbReference type="EMBL" id="CAJPEX010000406">
    <property type="protein sequence ID" value="CAG0915532.1"/>
    <property type="molecule type" value="Genomic_DNA"/>
</dbReference>
<keyword evidence="1" id="KW-0677">Repeat</keyword>
<evidence type="ECO:0000313" key="5">
    <source>
        <dbReference type="EMBL" id="CAD7275380.1"/>
    </source>
</evidence>
<dbReference type="Proteomes" id="UP000678499">
    <property type="component" value="Unassembled WGS sequence"/>
</dbReference>
<evidence type="ECO:0000256" key="1">
    <source>
        <dbReference type="ARBA" id="ARBA00022737"/>
    </source>
</evidence>